<dbReference type="EMBL" id="REGN01006156">
    <property type="protein sequence ID" value="RNA10599.1"/>
    <property type="molecule type" value="Genomic_DNA"/>
</dbReference>
<protein>
    <submittedName>
        <fullName evidence="1">Uncharacterized protein</fullName>
    </submittedName>
</protein>
<comment type="caution">
    <text evidence="1">The sequence shown here is derived from an EMBL/GenBank/DDBJ whole genome shotgun (WGS) entry which is preliminary data.</text>
</comment>
<evidence type="ECO:0000313" key="1">
    <source>
        <dbReference type="EMBL" id="RNA10599.1"/>
    </source>
</evidence>
<reference evidence="1 2" key="1">
    <citation type="journal article" date="2018" name="Sci. Rep.">
        <title>Genomic signatures of local adaptation to the degree of environmental predictability in rotifers.</title>
        <authorList>
            <person name="Franch-Gras L."/>
            <person name="Hahn C."/>
            <person name="Garcia-Roger E.M."/>
            <person name="Carmona M.J."/>
            <person name="Serra M."/>
            <person name="Gomez A."/>
        </authorList>
    </citation>
    <scope>NUCLEOTIDE SEQUENCE [LARGE SCALE GENOMIC DNA]</scope>
    <source>
        <strain evidence="1">HYR1</strain>
    </source>
</reference>
<evidence type="ECO:0000313" key="2">
    <source>
        <dbReference type="Proteomes" id="UP000276133"/>
    </source>
</evidence>
<sequence length="82" mass="9468">MRCGDCLIYKIFQNNQHAIDCDDIVNDQDLILNLSKKKTKSNPLKLYKKLDTFTLFVNNQTRCLYGQLARPINFLSISGQIT</sequence>
<name>A0A3M7QH38_BRAPC</name>
<gene>
    <name evidence="1" type="ORF">BpHYR1_044812</name>
</gene>
<proteinExistence type="predicted"/>
<dbReference type="Proteomes" id="UP000276133">
    <property type="component" value="Unassembled WGS sequence"/>
</dbReference>
<keyword evidence="2" id="KW-1185">Reference proteome</keyword>
<organism evidence="1 2">
    <name type="scientific">Brachionus plicatilis</name>
    <name type="common">Marine rotifer</name>
    <name type="synonym">Brachionus muelleri</name>
    <dbReference type="NCBI Taxonomy" id="10195"/>
    <lineage>
        <taxon>Eukaryota</taxon>
        <taxon>Metazoa</taxon>
        <taxon>Spiralia</taxon>
        <taxon>Gnathifera</taxon>
        <taxon>Rotifera</taxon>
        <taxon>Eurotatoria</taxon>
        <taxon>Monogononta</taxon>
        <taxon>Pseudotrocha</taxon>
        <taxon>Ploima</taxon>
        <taxon>Brachionidae</taxon>
        <taxon>Brachionus</taxon>
    </lineage>
</organism>
<accession>A0A3M7QH38</accession>
<dbReference type="AlphaFoldDB" id="A0A3M7QH38"/>